<dbReference type="Pfam" id="PF00753">
    <property type="entry name" value="Lactamase_B"/>
    <property type="match status" value="1"/>
</dbReference>
<comment type="caution">
    <text evidence="8">The sequence shown here is derived from an EMBL/GenBank/DDBJ whole genome shotgun (WGS) entry which is preliminary data.</text>
</comment>
<feature type="domain" description="Metallo-beta-lactamase" evidence="7">
    <location>
        <begin position="504"/>
        <end position="678"/>
    </location>
</feature>
<proteinExistence type="predicted"/>
<feature type="transmembrane region" description="Helical" evidence="6">
    <location>
        <begin position="251"/>
        <end position="272"/>
    </location>
</feature>
<evidence type="ECO:0000256" key="5">
    <source>
        <dbReference type="ARBA" id="ARBA00023136"/>
    </source>
</evidence>
<reference evidence="8 9" key="1">
    <citation type="submission" date="2016-06" db="EMBL/GenBank/DDBJ databases">
        <title>Respiratory ammonification of nitrate coupled to the oxidation of elemental sulfur in deep-sea autotrophic thermophilic bacteria.</title>
        <authorList>
            <person name="Slobodkina G.B."/>
            <person name="Mardanov A.V."/>
            <person name="Ravin N.V."/>
            <person name="Frolova A.A."/>
            <person name="Viryasiv M.B."/>
            <person name="Chernyh N.A."/>
            <person name="Bonch-Osmolovskaya E.A."/>
            <person name="Slobodkin A.I."/>
        </authorList>
    </citation>
    <scope>NUCLEOTIDE SEQUENCE [LARGE SCALE GENOMIC DNA]</scope>
    <source>
        <strain evidence="8 9">S69</strain>
    </source>
</reference>
<dbReference type="InterPro" id="IPR004477">
    <property type="entry name" value="ComEC_N"/>
</dbReference>
<dbReference type="PANTHER" id="PTHR30619:SF1">
    <property type="entry name" value="RECOMBINATION PROTEIN 2"/>
    <property type="match status" value="1"/>
</dbReference>
<dbReference type="InterPro" id="IPR025405">
    <property type="entry name" value="DUF4131"/>
</dbReference>
<keyword evidence="3 6" id="KW-0812">Transmembrane</keyword>
<keyword evidence="5 6" id="KW-0472">Membrane</keyword>
<evidence type="ECO:0000256" key="6">
    <source>
        <dbReference type="SAM" id="Phobius"/>
    </source>
</evidence>
<gene>
    <name evidence="8" type="ORF">DBT_2187</name>
</gene>
<evidence type="ECO:0000256" key="3">
    <source>
        <dbReference type="ARBA" id="ARBA00022692"/>
    </source>
</evidence>
<feature type="transmembrane region" description="Helical" evidence="6">
    <location>
        <begin position="442"/>
        <end position="461"/>
    </location>
</feature>
<dbReference type="GO" id="GO:0005886">
    <property type="term" value="C:plasma membrane"/>
    <property type="evidence" value="ECO:0007669"/>
    <property type="project" value="UniProtKB-SubCell"/>
</dbReference>
<evidence type="ECO:0000256" key="2">
    <source>
        <dbReference type="ARBA" id="ARBA00022475"/>
    </source>
</evidence>
<feature type="transmembrane region" description="Helical" evidence="6">
    <location>
        <begin position="22"/>
        <end position="42"/>
    </location>
</feature>
<dbReference type="InterPro" id="IPR001279">
    <property type="entry name" value="Metallo-B-lactamas"/>
</dbReference>
<comment type="subcellular location">
    <subcellularLocation>
        <location evidence="1">Cell membrane</location>
        <topology evidence="1">Multi-pass membrane protein</topology>
    </subcellularLocation>
</comment>
<feature type="transmembrane region" description="Helical" evidence="6">
    <location>
        <begin position="293"/>
        <end position="312"/>
    </location>
</feature>
<accession>A0A1B9F3E7</accession>
<evidence type="ECO:0000313" key="9">
    <source>
        <dbReference type="Proteomes" id="UP000093080"/>
    </source>
</evidence>
<keyword evidence="4 6" id="KW-1133">Transmembrane helix</keyword>
<dbReference type="Pfam" id="PF03772">
    <property type="entry name" value="Competence"/>
    <property type="match status" value="1"/>
</dbReference>
<dbReference type="EMBL" id="MAGO01000012">
    <property type="protein sequence ID" value="OCC14458.1"/>
    <property type="molecule type" value="Genomic_DNA"/>
</dbReference>
<evidence type="ECO:0000256" key="1">
    <source>
        <dbReference type="ARBA" id="ARBA00004651"/>
    </source>
</evidence>
<dbReference type="CDD" id="cd07731">
    <property type="entry name" value="ComA-like_MBL-fold"/>
    <property type="match status" value="1"/>
</dbReference>
<feature type="transmembrane region" description="Helical" evidence="6">
    <location>
        <begin position="204"/>
        <end position="231"/>
    </location>
</feature>
<feature type="transmembrane region" description="Helical" evidence="6">
    <location>
        <begin position="345"/>
        <end position="364"/>
    </location>
</feature>
<dbReference type="STRING" id="1156395.DBT_2187"/>
<dbReference type="AlphaFoldDB" id="A0A1B9F3E7"/>
<dbReference type="PATRIC" id="fig|1156395.6.peg.2211"/>
<evidence type="ECO:0000259" key="7">
    <source>
        <dbReference type="SMART" id="SM00849"/>
    </source>
</evidence>
<keyword evidence="2" id="KW-1003">Cell membrane</keyword>
<dbReference type="GO" id="GO:0030420">
    <property type="term" value="P:establishment of competence for transformation"/>
    <property type="evidence" value="ECO:0007669"/>
    <property type="project" value="InterPro"/>
</dbReference>
<dbReference type="InterPro" id="IPR004797">
    <property type="entry name" value="Competence_ComEC/Rec2"/>
</dbReference>
<dbReference type="InterPro" id="IPR035681">
    <property type="entry name" value="ComA-like_MBL"/>
</dbReference>
<sequence length="751" mass="83822">MYGLTFPSKGNGPYKSSPLSSLFQALIVSGMFFFLGLFHVIAHDFLLKLKNKGLLELSTQNGSVVLQGVIDKVPVPSIDGIRTEIEIHGLGRLCLYIKGATESDFPPGELIRFSARLRPIVNVKTPGTFDRELWWKQRGIMFQAYTEYPLKCICLGKIHPTPIEDLRVIVLHRLQKMIGTQNAGIATAMVLGEKSWIDFSTKEAFFKAGIGHILAVSGLHLAIVATFFGILIKYLLSFSDRLLLTLPVKKISIAVGCAFALLYVALAGFSPSAQRAFLMVFSFGLAFFLKRELSAVCALSLSAWLIVLFNPYSLKNPGFLLSFFAVFFLIWYSPWINTGNSFEKLIKLTIIAWLSTVPLSSVFFHQTSLIAIPLNIIIIPVLGTILLPGLILTLLLDISLWLFNCAPSSVMWYPISFLINLLNSVVQNASKLAISTLHIYSPTYFEVLCFYLILFFIGLLLRGEPERRFSIGAVTVTLIFMLSFHWYQAYHGKDIEFYTLDVGQGLSQVIFTPKKVVLVDAGGGTFPYDRGSFVVSPFLLSKNRDVIDYLIISHYETDHAGGVLGVLEKLKVKKVIGPKPAHHQKIFKRIKSLLNEKGIPFRIINSYETISLGENSMLFIYPGSTYKDLTKTNDKGLVTVFWSKGRSILMPADIEEKREMCLTKSFTQNVDLLVAPHHGSVTSSSINFVESFRPKFVVFSYGLGNGFGLPDPKVKMRYLRIGSTILETPIHGTIKASIDQKGNFTISTYEN</sequence>
<feature type="transmembrane region" description="Helical" evidence="6">
    <location>
        <begin position="318"/>
        <end position="336"/>
    </location>
</feature>
<keyword evidence="9" id="KW-1185">Reference proteome</keyword>
<dbReference type="NCBIfam" id="TIGR00361">
    <property type="entry name" value="ComEC_Rec2"/>
    <property type="match status" value="1"/>
</dbReference>
<feature type="transmembrane region" description="Helical" evidence="6">
    <location>
        <begin position="370"/>
        <end position="394"/>
    </location>
</feature>
<evidence type="ECO:0000256" key="4">
    <source>
        <dbReference type="ARBA" id="ARBA00022989"/>
    </source>
</evidence>
<dbReference type="SUPFAM" id="SSF56281">
    <property type="entry name" value="Metallo-hydrolase/oxidoreductase"/>
    <property type="match status" value="1"/>
</dbReference>
<protein>
    <submittedName>
        <fullName evidence="8">Competence protein</fullName>
    </submittedName>
</protein>
<feature type="transmembrane region" description="Helical" evidence="6">
    <location>
        <begin position="468"/>
        <end position="487"/>
    </location>
</feature>
<name>A0A1B9F3E7_9BACT</name>
<organism evidence="8 9">
    <name type="scientific">Dissulfuribacter thermophilus</name>
    <dbReference type="NCBI Taxonomy" id="1156395"/>
    <lineage>
        <taxon>Bacteria</taxon>
        <taxon>Pseudomonadati</taxon>
        <taxon>Thermodesulfobacteriota</taxon>
        <taxon>Dissulfuribacteria</taxon>
        <taxon>Dissulfuribacterales</taxon>
        <taxon>Dissulfuribacteraceae</taxon>
        <taxon>Dissulfuribacter</taxon>
    </lineage>
</organism>
<dbReference type="SMART" id="SM00849">
    <property type="entry name" value="Lactamase_B"/>
    <property type="match status" value="1"/>
</dbReference>
<dbReference type="Gene3D" id="3.60.15.10">
    <property type="entry name" value="Ribonuclease Z/Hydroxyacylglutathione hydrolase-like"/>
    <property type="match status" value="1"/>
</dbReference>
<dbReference type="Pfam" id="PF13567">
    <property type="entry name" value="DUF4131"/>
    <property type="match status" value="1"/>
</dbReference>
<dbReference type="PANTHER" id="PTHR30619">
    <property type="entry name" value="DNA INTERNALIZATION/COMPETENCE PROTEIN COMEC/REC2"/>
    <property type="match status" value="1"/>
</dbReference>
<dbReference type="InterPro" id="IPR036866">
    <property type="entry name" value="RibonucZ/Hydroxyglut_hydro"/>
</dbReference>
<dbReference type="Proteomes" id="UP000093080">
    <property type="component" value="Unassembled WGS sequence"/>
</dbReference>
<feature type="transmembrane region" description="Helical" evidence="6">
    <location>
        <begin position="401"/>
        <end position="422"/>
    </location>
</feature>
<dbReference type="InterPro" id="IPR052159">
    <property type="entry name" value="Competence_DNA_uptake"/>
</dbReference>
<dbReference type="NCBIfam" id="TIGR00360">
    <property type="entry name" value="ComEC_N-term"/>
    <property type="match status" value="1"/>
</dbReference>
<evidence type="ECO:0000313" key="8">
    <source>
        <dbReference type="EMBL" id="OCC14458.1"/>
    </source>
</evidence>